<dbReference type="Proteomes" id="UP001057520">
    <property type="component" value="Chromosome"/>
</dbReference>
<sequence length="219" mass="21610">MIRRLFTLVALASAISSPASAQILRKPDNSSAYQAMDQATGQGIKDGVGAPADATYTGTGSSTLIGVEKGSYAKIEAVRALLAAQPAGTSGAPVYQVPAALPASGVSAVTGSLASNTLSSTFTPTAGRTFYATISGTGSATVTVIYSRDSGTTWAAEATGVDGSAPITSNKVAYAGVPIRIPLVVTESGVIAALCPGSMTSGSACSGTVTGTVSFAFSQ</sequence>
<dbReference type="SUPFAM" id="SSF110296">
    <property type="entry name" value="Oligoxyloglucan reducing end-specific cellobiohydrolase"/>
    <property type="match status" value="1"/>
</dbReference>
<feature type="signal peptide" evidence="1">
    <location>
        <begin position="1"/>
        <end position="21"/>
    </location>
</feature>
<dbReference type="EMBL" id="CP096040">
    <property type="protein sequence ID" value="USQ97230.1"/>
    <property type="molecule type" value="Genomic_DNA"/>
</dbReference>
<accession>A0ABY4ZWW9</accession>
<evidence type="ECO:0000313" key="2">
    <source>
        <dbReference type="EMBL" id="USQ97230.1"/>
    </source>
</evidence>
<feature type="chain" id="PRO_5046879659" evidence="1">
    <location>
        <begin position="22"/>
        <end position="219"/>
    </location>
</feature>
<reference evidence="2 3" key="1">
    <citation type="submission" date="2022-04" db="EMBL/GenBank/DDBJ databases">
        <title>Genome sequence of soybean root-associated Caulobacter segnis RL271.</title>
        <authorList>
            <person name="Longley R."/>
            <person name="Bonito G."/>
            <person name="Trigodet F."/>
            <person name="Crosson S."/>
            <person name="Fiebig A."/>
        </authorList>
    </citation>
    <scope>NUCLEOTIDE SEQUENCE [LARGE SCALE GENOMIC DNA]</scope>
    <source>
        <strain evidence="2 3">RL271</strain>
    </source>
</reference>
<evidence type="ECO:0000256" key="1">
    <source>
        <dbReference type="SAM" id="SignalP"/>
    </source>
</evidence>
<name>A0ABY4ZWW9_9CAUL</name>
<organism evidence="2 3">
    <name type="scientific">Caulobacter segnis</name>
    <dbReference type="NCBI Taxonomy" id="88688"/>
    <lineage>
        <taxon>Bacteria</taxon>
        <taxon>Pseudomonadati</taxon>
        <taxon>Pseudomonadota</taxon>
        <taxon>Alphaproteobacteria</taxon>
        <taxon>Caulobacterales</taxon>
        <taxon>Caulobacteraceae</taxon>
        <taxon>Caulobacter</taxon>
    </lineage>
</organism>
<proteinExistence type="predicted"/>
<evidence type="ECO:0000313" key="3">
    <source>
        <dbReference type="Proteomes" id="UP001057520"/>
    </source>
</evidence>
<protein>
    <submittedName>
        <fullName evidence="2">Uncharacterized protein</fullName>
    </submittedName>
</protein>
<keyword evidence="1" id="KW-0732">Signal</keyword>
<keyword evidence="3" id="KW-1185">Reference proteome</keyword>
<gene>
    <name evidence="2" type="ORF">MZV50_06725</name>
</gene>